<dbReference type="SUPFAM" id="SSF52047">
    <property type="entry name" value="RNI-like"/>
    <property type="match status" value="1"/>
</dbReference>
<dbReference type="EMBL" id="SWFS01000343">
    <property type="protein sequence ID" value="KAA8909351.1"/>
    <property type="molecule type" value="Genomic_DNA"/>
</dbReference>
<evidence type="ECO:0000259" key="1">
    <source>
        <dbReference type="PROSITE" id="PS50181"/>
    </source>
</evidence>
<name>A0A642V018_9ASCO</name>
<evidence type="ECO:0000313" key="2">
    <source>
        <dbReference type="EMBL" id="KAA8909351.1"/>
    </source>
</evidence>
<gene>
    <name evidence="2" type="ORF">TRICI_004544</name>
</gene>
<dbReference type="Gene3D" id="3.80.10.10">
    <property type="entry name" value="Ribonuclease Inhibitor"/>
    <property type="match status" value="1"/>
</dbReference>
<proteinExistence type="predicted"/>
<dbReference type="Proteomes" id="UP000761534">
    <property type="component" value="Unassembled WGS sequence"/>
</dbReference>
<reference evidence="2" key="1">
    <citation type="journal article" date="2019" name="G3 (Bethesda)">
        <title>Genome Assemblies of Two Rare Opportunistic Yeast Pathogens: Diutina rugosa (syn. Candida rugosa) and Trichomonascus ciferrii (syn. Candida ciferrii).</title>
        <authorList>
            <person name="Mixao V."/>
            <person name="Saus E."/>
            <person name="Hansen A.P."/>
            <person name="Lass-Florl C."/>
            <person name="Gabaldon T."/>
        </authorList>
    </citation>
    <scope>NUCLEOTIDE SEQUENCE</scope>
    <source>
        <strain evidence="2">CBS 4856</strain>
    </source>
</reference>
<feature type="domain" description="F-box" evidence="1">
    <location>
        <begin position="1"/>
        <end position="51"/>
    </location>
</feature>
<evidence type="ECO:0000313" key="3">
    <source>
        <dbReference type="Proteomes" id="UP000761534"/>
    </source>
</evidence>
<dbReference type="VEuPathDB" id="FungiDB:TRICI_004544"/>
<protein>
    <recommendedName>
        <fullName evidence="1">F-box domain-containing protein</fullName>
    </recommendedName>
</protein>
<dbReference type="AlphaFoldDB" id="A0A642V018"/>
<organism evidence="2 3">
    <name type="scientific">Trichomonascus ciferrii</name>
    <dbReference type="NCBI Taxonomy" id="44093"/>
    <lineage>
        <taxon>Eukaryota</taxon>
        <taxon>Fungi</taxon>
        <taxon>Dikarya</taxon>
        <taxon>Ascomycota</taxon>
        <taxon>Saccharomycotina</taxon>
        <taxon>Dipodascomycetes</taxon>
        <taxon>Dipodascales</taxon>
        <taxon>Trichomonascaceae</taxon>
        <taxon>Trichomonascus</taxon>
        <taxon>Trichomonascus ciferrii complex</taxon>
    </lineage>
</organism>
<dbReference type="InterPro" id="IPR032675">
    <property type="entry name" value="LRR_dom_sf"/>
</dbReference>
<comment type="caution">
    <text evidence="2">The sequence shown here is derived from an EMBL/GenBank/DDBJ whole genome shotgun (WGS) entry which is preliminary data.</text>
</comment>
<dbReference type="InterPro" id="IPR001810">
    <property type="entry name" value="F-box_dom"/>
</dbReference>
<accession>A0A642V018</accession>
<keyword evidence="3" id="KW-1185">Reference proteome</keyword>
<sequence length="494" mass="56882">MSVLQLPPEVWTIITKGIPFASLLQLKVTCWKLRDMIDDTIGSIKIEFNFVSDRRSIAFVYKEDAERPTVRESLSLDQESLSRDIMPEGLEYWLSRKIEQVVFSVPDGTCLFQVEHSVKNTVDCVLRCIYNQKSHSTVDVAFKSLFQPNCHRHEWLETLTKKKCQIFCDVMEKLLSSPLNITINLLFYQFRKRPESSSPGHERCMELIGPMIRGVEYKYEGVVSPMCLPETFFTLETLTRLEYINIYSPYKERIICGRSFVDYSTHAKSLKRIKFSNITLVMHGDETLRQNGAFPSLEELEIDNCACVDCREADPLIPLVVQKLVIKGSVKLPEHWDRLPLPSADWFREFCFPRLKHVEYVFYSKCGDESHILFPLLNKMRTLKLLGAPPPPDDRYFFFDLQLCGCKLEELTLSLSGIQSLFDLKDTLTQLPFLKSLAISLYSPTTNSATCWHNTMTRLADHLSEHGALEAIYIEAFGVEICSIHLPSSTLYHI</sequence>
<dbReference type="PROSITE" id="PS50181">
    <property type="entry name" value="FBOX"/>
    <property type="match status" value="1"/>
</dbReference>